<reference evidence="2 3" key="1">
    <citation type="submission" date="2019-01" db="EMBL/GenBank/DDBJ databases">
        <title>Sinorhodobacter populi sp. nov. isolated from the symptomatic bark tissue of Populus euramericana canker.</title>
        <authorList>
            <person name="Xu G."/>
        </authorList>
    </citation>
    <scope>NUCLEOTIDE SEQUENCE [LARGE SCALE GENOMIC DNA]</scope>
    <source>
        <strain evidence="2 3">CGMCC 1.12963</strain>
    </source>
</reference>
<gene>
    <name evidence="2" type="ORF">EOW66_01155</name>
</gene>
<proteinExistence type="predicted"/>
<comment type="caution">
    <text evidence="2">The sequence shown here is derived from an EMBL/GenBank/DDBJ whole genome shotgun (WGS) entry which is preliminary data.</text>
</comment>
<evidence type="ECO:0000313" key="2">
    <source>
        <dbReference type="EMBL" id="RWR54706.1"/>
    </source>
</evidence>
<dbReference type="SUPFAM" id="SSF51735">
    <property type="entry name" value="NAD(P)-binding Rossmann-fold domains"/>
    <property type="match status" value="1"/>
</dbReference>
<protein>
    <submittedName>
        <fullName evidence="2">NAD-dependent epimerase/dehydratase family protein</fullName>
    </submittedName>
</protein>
<evidence type="ECO:0000259" key="1">
    <source>
        <dbReference type="Pfam" id="PF03435"/>
    </source>
</evidence>
<sequence>MMIDVLVTGAGAVGSFAVEYLARRPEVRSIALVDRDGARAEGIAWRATLGALQEGRHVRIEPLALDLTDTFALAEAVARWMPRVVFHAATLITVPEMARGLPPEVFETVRAKGMAGFLAAHLALGLSVQKALGQAAPGAALITAPFPDFTNQVLSRTAGPGSGPAPLTGIGNVDNMACELQAIVAQKLGVSALDVRPMIIAHHSVAEWFQRSGSAGAVPWQVRVFVDGRDLSGQLDLTALMAESSARIRAVPQESRTAASGVKAVLAALRDDGSFLHGAGPAGLPGGWPIRLWHDRVEVLDLPGLDMEQGLQTALAGQRKGGIETIAPDGTLVATDACATMMRALFDVDVARLSPAQIPQTARALRAALSAKIAAAR</sequence>
<dbReference type="EMBL" id="SAVA01000001">
    <property type="protein sequence ID" value="RWR54706.1"/>
    <property type="molecule type" value="Genomic_DNA"/>
</dbReference>
<keyword evidence="3" id="KW-1185">Reference proteome</keyword>
<dbReference type="InterPro" id="IPR036291">
    <property type="entry name" value="NAD(P)-bd_dom_sf"/>
</dbReference>
<name>A0A443LZM2_9RHOB</name>
<dbReference type="Gene3D" id="3.40.50.720">
    <property type="entry name" value="NAD(P)-binding Rossmann-like Domain"/>
    <property type="match status" value="1"/>
</dbReference>
<organism evidence="2 3">
    <name type="scientific">Paenirhodobacter huangdaonensis</name>
    <dbReference type="NCBI Taxonomy" id="2501515"/>
    <lineage>
        <taxon>Bacteria</taxon>
        <taxon>Pseudomonadati</taxon>
        <taxon>Pseudomonadota</taxon>
        <taxon>Alphaproteobacteria</taxon>
        <taxon>Rhodobacterales</taxon>
        <taxon>Rhodobacter group</taxon>
        <taxon>Paenirhodobacter</taxon>
    </lineage>
</organism>
<dbReference type="InterPro" id="IPR005097">
    <property type="entry name" value="Sacchrp_dh_NADP-bd"/>
</dbReference>
<dbReference type="AlphaFoldDB" id="A0A443LZM2"/>
<dbReference type="Pfam" id="PF03435">
    <property type="entry name" value="Sacchrp_dh_NADP"/>
    <property type="match status" value="1"/>
</dbReference>
<reference evidence="3" key="2">
    <citation type="submission" date="2019-01" db="EMBL/GenBank/DDBJ databases">
        <title>Sinorhodobacter populi sp. nov. isolated from the symptomatic bark tissue of Populus euramericana canker.</title>
        <authorList>
            <person name="Li Y."/>
        </authorList>
    </citation>
    <scope>NUCLEOTIDE SEQUENCE [LARGE SCALE GENOMIC DNA]</scope>
    <source>
        <strain evidence="3">CGMCC 1.12963</strain>
    </source>
</reference>
<dbReference type="Proteomes" id="UP000288071">
    <property type="component" value="Unassembled WGS sequence"/>
</dbReference>
<accession>A0A443LZM2</accession>
<feature type="domain" description="Saccharopine dehydrogenase NADP binding" evidence="1">
    <location>
        <begin position="5"/>
        <end position="85"/>
    </location>
</feature>
<evidence type="ECO:0000313" key="3">
    <source>
        <dbReference type="Proteomes" id="UP000288071"/>
    </source>
</evidence>